<gene>
    <name evidence="1" type="ORF">NCWK1_5432</name>
</gene>
<accession>A0A2H6LR31</accession>
<comment type="caution">
    <text evidence="1">The sequence shown here is derived from an EMBL/GenBank/DDBJ whole genome shotgun (WGS) entry which is preliminary data.</text>
</comment>
<evidence type="ECO:0000313" key="2">
    <source>
        <dbReference type="Proteomes" id="UP000236527"/>
    </source>
</evidence>
<reference evidence="2" key="1">
    <citation type="journal article" date="2018" name="Genome Announc.">
        <title>Draft Genome Sequence of the Nitrogen-Fixing and Hormogonia-Inducing Cyanobacterium Nostoc cycadae Strain WK-1, Isolated from the Coralloid Roots of Cycas revoluta.</title>
        <authorList>
            <person name="Kanesaki Y."/>
            <person name="Hirose M."/>
            <person name="Hirose Y."/>
            <person name="Fujisawa T."/>
            <person name="Nakamura Y."/>
            <person name="Watanabe S."/>
            <person name="Matsunaga S."/>
            <person name="Uchida H."/>
            <person name="Murakami A."/>
        </authorList>
    </citation>
    <scope>NUCLEOTIDE SEQUENCE [LARGE SCALE GENOMIC DNA]</scope>
    <source>
        <strain evidence="2">WK-1</strain>
    </source>
</reference>
<dbReference type="EMBL" id="BDGE01000114">
    <property type="protein sequence ID" value="GBE95644.1"/>
    <property type="molecule type" value="Genomic_DNA"/>
</dbReference>
<evidence type="ECO:0000313" key="1">
    <source>
        <dbReference type="EMBL" id="GBE95644.1"/>
    </source>
</evidence>
<sequence length="90" mass="10159">MFFLGISPIQQSKYNDYNIRIVAKCPRGGQLYKLFCLFIGRYLTLEKLIRAIKAGQLTEVGEILESIGVTHPELINEIIKQFQDDLGGVA</sequence>
<proteinExistence type="predicted"/>
<keyword evidence="2" id="KW-1185">Reference proteome</keyword>
<protein>
    <submittedName>
        <fullName evidence="1">Uncharacterized protein</fullName>
    </submittedName>
</protein>
<organism evidence="1 2">
    <name type="scientific">Nostoc cycadae WK-1</name>
    <dbReference type="NCBI Taxonomy" id="1861711"/>
    <lineage>
        <taxon>Bacteria</taxon>
        <taxon>Bacillati</taxon>
        <taxon>Cyanobacteriota</taxon>
        <taxon>Cyanophyceae</taxon>
        <taxon>Nostocales</taxon>
        <taxon>Nostocaceae</taxon>
        <taxon>Nostoc</taxon>
    </lineage>
</organism>
<name>A0A2H6LR31_9NOSO</name>
<dbReference type="Proteomes" id="UP000236527">
    <property type="component" value="Unassembled WGS sequence"/>
</dbReference>
<dbReference type="AlphaFoldDB" id="A0A2H6LR31"/>